<sequence length="604" mass="64353">MKKLYFLLFTILISVASFGQTTLAAQDFEGASGDTWTFIETPGTYNVSGDVWANVTSVGTITNPQNGTNFWGMQDLENTNGGGAFDHTLAFSNVNVSGQTNILLTFYFQTVGFDSTDTIRVEFFFDDVSQGEESMAKDTGGAWSLFSKVVPDGTSSVRFTILARQNGGSDYAGIDNILLESGAVTDPSLSIIAPTEGETVNSGTAGFNATLDVQNFTVSNDNGMGASDNSGDGYIQYTIDSDAAINKFDASAIVITGLSAGPHSLTVELVDNSGMPLTPAVSSVVNFTVNNIVQNLPYYEGFDYTVGQNLGDQNIWSNINSGDDIVIAGPGGLTYTGLAGNSQTGNHVTFDGSGMESKLEFTPTTLGPVYSSFLLNVADLSAITDLADGGYIAALAGSDFGYDVRVWVRPNTDPVSSTYDMAITSLSSSTDGIVFSGTYSEGNTVLVVMSYDPTNGSIKGWINPTSLGGAEPAPDFTETDANPTNVIDRFFLRQDSAGETPSLLFDELRIGTTYAQVTPMTLSNVDVRSFNFSLYPNPTSEGYVNISTVNNDDVQVAVYDILGKQVKNETLKNERLDVSNLKSGVYLLRLTQNEATVTKKLVIN</sequence>
<comment type="caution">
    <text evidence="4">The sequence shown here is derived from an EMBL/GenBank/DDBJ whole genome shotgun (WGS) entry which is preliminary data.</text>
</comment>
<evidence type="ECO:0000313" key="4">
    <source>
        <dbReference type="EMBL" id="MFC3876585.1"/>
    </source>
</evidence>
<dbReference type="Pfam" id="PF18962">
    <property type="entry name" value="Por_Secre_tail"/>
    <property type="match status" value="1"/>
</dbReference>
<evidence type="ECO:0000256" key="1">
    <source>
        <dbReference type="ARBA" id="ARBA00022729"/>
    </source>
</evidence>
<keyword evidence="5" id="KW-1185">Reference proteome</keyword>
<accession>A0ABV8AHW0</accession>
<dbReference type="InterPro" id="IPR026444">
    <property type="entry name" value="Secre_tail"/>
</dbReference>
<dbReference type="NCBIfam" id="TIGR04183">
    <property type="entry name" value="Por_Secre_tail"/>
    <property type="match status" value="1"/>
</dbReference>
<feature type="signal peptide" evidence="2">
    <location>
        <begin position="1"/>
        <end position="19"/>
    </location>
</feature>
<feature type="chain" id="PRO_5047539079" evidence="2">
    <location>
        <begin position="20"/>
        <end position="604"/>
    </location>
</feature>
<dbReference type="EMBL" id="JBHSAT010000004">
    <property type="protein sequence ID" value="MFC3876585.1"/>
    <property type="molecule type" value="Genomic_DNA"/>
</dbReference>
<evidence type="ECO:0000259" key="3">
    <source>
        <dbReference type="Pfam" id="PF18962"/>
    </source>
</evidence>
<protein>
    <submittedName>
        <fullName evidence="4">T9SS type A sorting domain-containing protein</fullName>
    </submittedName>
</protein>
<evidence type="ECO:0000313" key="5">
    <source>
        <dbReference type="Proteomes" id="UP001595812"/>
    </source>
</evidence>
<organism evidence="4 5">
    <name type="scientific">Winogradskyella maritima</name>
    <dbReference type="NCBI Taxonomy" id="1517766"/>
    <lineage>
        <taxon>Bacteria</taxon>
        <taxon>Pseudomonadati</taxon>
        <taxon>Bacteroidota</taxon>
        <taxon>Flavobacteriia</taxon>
        <taxon>Flavobacteriales</taxon>
        <taxon>Flavobacteriaceae</taxon>
        <taxon>Winogradskyella</taxon>
    </lineage>
</organism>
<dbReference type="RefSeq" id="WP_386097631.1">
    <property type="nucleotide sequence ID" value="NZ_JBHSAT010000004.1"/>
</dbReference>
<feature type="domain" description="Secretion system C-terminal sorting" evidence="3">
    <location>
        <begin position="534"/>
        <end position="603"/>
    </location>
</feature>
<dbReference type="Proteomes" id="UP001595812">
    <property type="component" value="Unassembled WGS sequence"/>
</dbReference>
<evidence type="ECO:0000256" key="2">
    <source>
        <dbReference type="SAM" id="SignalP"/>
    </source>
</evidence>
<gene>
    <name evidence="4" type="ORF">ACFOSX_05005</name>
</gene>
<reference evidence="5" key="1">
    <citation type="journal article" date="2019" name="Int. J. Syst. Evol. Microbiol.">
        <title>The Global Catalogue of Microorganisms (GCM) 10K type strain sequencing project: providing services to taxonomists for standard genome sequencing and annotation.</title>
        <authorList>
            <consortium name="The Broad Institute Genomics Platform"/>
            <consortium name="The Broad Institute Genome Sequencing Center for Infectious Disease"/>
            <person name="Wu L."/>
            <person name="Ma J."/>
        </authorList>
    </citation>
    <scope>NUCLEOTIDE SEQUENCE [LARGE SCALE GENOMIC DNA]</scope>
    <source>
        <strain evidence="5">CECT 8979</strain>
    </source>
</reference>
<name>A0ABV8AHW0_9FLAO</name>
<proteinExistence type="predicted"/>
<keyword evidence="1 2" id="KW-0732">Signal</keyword>